<dbReference type="Proteomes" id="UP000274122">
    <property type="component" value="Chromosome"/>
</dbReference>
<dbReference type="PIRSF" id="PIRSF018249">
    <property type="entry name" value="MyrA_prd"/>
    <property type="match status" value="1"/>
</dbReference>
<protein>
    <submittedName>
        <fullName evidence="5">Ribosomal RNA large subunit methyltransferase A</fullName>
        <ecNumber evidence="5">2.1.1.187</ecNumber>
    </submittedName>
</protein>
<evidence type="ECO:0000313" key="5">
    <source>
        <dbReference type="EMBL" id="VEB96766.1"/>
    </source>
</evidence>
<dbReference type="Gene3D" id="3.40.50.150">
    <property type="entry name" value="Vaccinia Virus protein VP39"/>
    <property type="match status" value="1"/>
</dbReference>
<evidence type="ECO:0000256" key="2">
    <source>
        <dbReference type="PIRSR" id="PIRSR018249-2"/>
    </source>
</evidence>
<dbReference type="InterPro" id="IPR052939">
    <property type="entry name" value="23S_rRNA_MeTrnsfrase_RlmA"/>
</dbReference>
<feature type="binding site" evidence="1">
    <location>
        <position position="8"/>
    </location>
    <ligand>
        <name>Zn(2+)</name>
        <dbReference type="ChEBI" id="CHEBI:29105"/>
    </ligand>
</feature>
<dbReference type="PANTHER" id="PTHR43460:SF1">
    <property type="entry name" value="METHYLTRANSFERASE TYPE 11 DOMAIN-CONTAINING PROTEIN"/>
    <property type="match status" value="1"/>
</dbReference>
<dbReference type="Pfam" id="PF21302">
    <property type="entry name" value="Zn_ribbon_RlmA"/>
    <property type="match status" value="1"/>
</dbReference>
<sequence>MSWLCPLCHTVLAASANSYRCPQGHQFDMAKEGYVNLLPVQHKRSKDPGDSAEMMQARRAFLDAGHYQPLREAICQILKAATPSALLDIGCGEGYYTAGFAEVVAEKGGETWGLDVSKVAIRYAAKRYREVKFCVASSHRLPFANESMDAIVRIFAPCKAEELARVVKRGGMVVTATPGPRHLMQLKGLIYQDIVLHSEEVEAMPGFSLQQTLQPGWAMSLRGDEAAALLQMTPFAWRARPEVWQALKEETAFSCETDFVVRVWQRD</sequence>
<dbReference type="CDD" id="cd02440">
    <property type="entry name" value="AdoMet_MTases"/>
    <property type="match status" value="1"/>
</dbReference>
<evidence type="ECO:0000313" key="6">
    <source>
        <dbReference type="Proteomes" id="UP000274122"/>
    </source>
</evidence>
<keyword evidence="5" id="KW-0489">Methyltransferase</keyword>
<dbReference type="NCBIfam" id="NF008300">
    <property type="entry name" value="PRK11088.1"/>
    <property type="match status" value="1"/>
</dbReference>
<dbReference type="PANTHER" id="PTHR43460">
    <property type="entry name" value="METHYLTRANSFERASE"/>
    <property type="match status" value="1"/>
</dbReference>
<feature type="domain" description="23S rRNA (guanine(745)-N(1))-methyltransferase N-terminal" evidence="4">
    <location>
        <begin position="4"/>
        <end position="46"/>
    </location>
</feature>
<keyword evidence="2" id="KW-0949">S-adenosyl-L-methionine</keyword>
<evidence type="ECO:0000259" key="4">
    <source>
        <dbReference type="Pfam" id="PF21302"/>
    </source>
</evidence>
<dbReference type="SUPFAM" id="SSF53335">
    <property type="entry name" value="S-adenosyl-L-methionine-dependent methyltransferases"/>
    <property type="match status" value="1"/>
</dbReference>
<dbReference type="InterPro" id="IPR016718">
    <property type="entry name" value="rRNA_m1G-MeTrfase_A_prd"/>
</dbReference>
<dbReference type="GO" id="GO:0052911">
    <property type="term" value="F:23S rRNA (guanine(745)-N(1))-methyltransferase activity"/>
    <property type="evidence" value="ECO:0007669"/>
    <property type="project" value="UniProtKB-EC"/>
</dbReference>
<feature type="binding site" evidence="1">
    <location>
        <position position="21"/>
    </location>
    <ligand>
        <name>Zn(2+)</name>
        <dbReference type="ChEBI" id="CHEBI:29105"/>
    </ligand>
</feature>
<feature type="binding site" evidence="2">
    <location>
        <position position="182"/>
    </location>
    <ligand>
        <name>S-adenosyl-L-methionine</name>
        <dbReference type="ChEBI" id="CHEBI:59789"/>
    </ligand>
</feature>
<dbReference type="InterPro" id="IPR029063">
    <property type="entry name" value="SAM-dependent_MTases_sf"/>
</dbReference>
<dbReference type="EMBL" id="LR134201">
    <property type="protein sequence ID" value="VEB96766.1"/>
    <property type="molecule type" value="Genomic_DNA"/>
</dbReference>
<evidence type="ECO:0000259" key="3">
    <source>
        <dbReference type="Pfam" id="PF13649"/>
    </source>
</evidence>
<organism evidence="5 6">
    <name type="scientific">Cedecea lapagei</name>
    <dbReference type="NCBI Taxonomy" id="158823"/>
    <lineage>
        <taxon>Bacteria</taxon>
        <taxon>Pseudomonadati</taxon>
        <taxon>Pseudomonadota</taxon>
        <taxon>Gammaproteobacteria</taxon>
        <taxon>Enterobacterales</taxon>
        <taxon>Enterobacteriaceae</taxon>
        <taxon>Cedecea</taxon>
    </lineage>
</organism>
<dbReference type="GO" id="GO:0046872">
    <property type="term" value="F:metal ion binding"/>
    <property type="evidence" value="ECO:0007669"/>
    <property type="project" value="UniProtKB-KW"/>
</dbReference>
<feature type="binding site" evidence="2">
    <location>
        <begin position="93"/>
        <end position="94"/>
    </location>
    <ligand>
        <name>S-adenosyl-L-methionine</name>
        <dbReference type="ChEBI" id="CHEBI:59789"/>
    </ligand>
</feature>
<dbReference type="FunFam" id="3.40.50.150:FF:000163">
    <property type="entry name" value="23S rRNA methyltransferase A"/>
    <property type="match status" value="1"/>
</dbReference>
<feature type="domain" description="Methyltransferase" evidence="3">
    <location>
        <begin position="87"/>
        <end position="171"/>
    </location>
</feature>
<feature type="binding site" evidence="1">
    <location>
        <position position="25"/>
    </location>
    <ligand>
        <name>Zn(2+)</name>
        <dbReference type="ChEBI" id="CHEBI:29105"/>
    </ligand>
</feature>
<gene>
    <name evidence="5" type="primary">rlmA</name>
    <name evidence="5" type="ORF">NCTC11466_01810</name>
</gene>
<name>A0A3S4IDH2_9ENTR</name>
<dbReference type="InterPro" id="IPR048647">
    <property type="entry name" value="RlmA_N"/>
</dbReference>
<feature type="binding site" evidence="2">
    <location>
        <position position="67"/>
    </location>
    <ligand>
        <name>S-adenosyl-L-methionine</name>
        <dbReference type="ChEBI" id="CHEBI:59789"/>
    </ligand>
</feature>
<proteinExistence type="predicted"/>
<keyword evidence="6" id="KW-1185">Reference proteome</keyword>
<keyword evidence="5" id="KW-0808">Transferase</keyword>
<dbReference type="EC" id="2.1.1.187" evidence="5"/>
<evidence type="ECO:0000256" key="1">
    <source>
        <dbReference type="PIRSR" id="PIRSR018249-1"/>
    </source>
</evidence>
<dbReference type="OrthoDB" id="108476at2"/>
<dbReference type="Pfam" id="PF13649">
    <property type="entry name" value="Methyltransf_25"/>
    <property type="match status" value="1"/>
</dbReference>
<reference evidence="5 6" key="1">
    <citation type="submission" date="2018-12" db="EMBL/GenBank/DDBJ databases">
        <authorList>
            <consortium name="Pathogen Informatics"/>
        </authorList>
    </citation>
    <scope>NUCLEOTIDE SEQUENCE [LARGE SCALE GENOMIC DNA]</scope>
    <source>
        <strain evidence="5 6">NCTC11466</strain>
    </source>
</reference>
<feature type="binding site" evidence="1">
    <location>
        <position position="5"/>
    </location>
    <ligand>
        <name>Zn(2+)</name>
        <dbReference type="ChEBI" id="CHEBI:29105"/>
    </ligand>
</feature>
<keyword evidence="1" id="KW-0479">Metal-binding</keyword>
<accession>A0A3S4IDH2</accession>
<keyword evidence="1" id="KW-0862">Zinc</keyword>
<dbReference type="RefSeq" id="WP_126355898.1">
    <property type="nucleotide sequence ID" value="NZ_LR134201.1"/>
</dbReference>
<dbReference type="KEGG" id="clap:NCTC11466_01810"/>
<dbReference type="AlphaFoldDB" id="A0A3S4IDH2"/>
<dbReference type="InterPro" id="IPR041698">
    <property type="entry name" value="Methyltransf_25"/>
</dbReference>